<dbReference type="InterPro" id="IPR043129">
    <property type="entry name" value="ATPase_NBD"/>
</dbReference>
<gene>
    <name evidence="4" type="ORF">QOZ94_000165</name>
</gene>
<dbReference type="GO" id="GO:0016740">
    <property type="term" value="F:transferase activity"/>
    <property type="evidence" value="ECO:0007669"/>
    <property type="project" value="UniProtKB-KW"/>
</dbReference>
<dbReference type="CDD" id="cd24100">
    <property type="entry name" value="ASKHA_NBD_MJ1051-like_N"/>
    <property type="match status" value="1"/>
</dbReference>
<feature type="domain" description="Carbamoyltransferase C-terminal" evidence="3">
    <location>
        <begin position="372"/>
        <end position="544"/>
    </location>
</feature>
<evidence type="ECO:0000259" key="3">
    <source>
        <dbReference type="Pfam" id="PF16861"/>
    </source>
</evidence>
<accession>A0ABU0L8G1</accession>
<dbReference type="Gene3D" id="3.30.420.40">
    <property type="match status" value="2"/>
</dbReference>
<dbReference type="EC" id="2.1.3.-" evidence="4"/>
<evidence type="ECO:0000256" key="1">
    <source>
        <dbReference type="ARBA" id="ARBA00006129"/>
    </source>
</evidence>
<dbReference type="SUPFAM" id="SSF53067">
    <property type="entry name" value="Actin-like ATPase domain"/>
    <property type="match status" value="1"/>
</dbReference>
<evidence type="ECO:0000259" key="2">
    <source>
        <dbReference type="Pfam" id="PF02543"/>
    </source>
</evidence>
<feature type="domain" description="Carbamoyltransferase" evidence="2">
    <location>
        <begin position="2"/>
        <end position="316"/>
    </location>
</feature>
<dbReference type="InterPro" id="IPR003696">
    <property type="entry name" value="Carbtransf_dom"/>
</dbReference>
<dbReference type="PANTHER" id="PTHR34847">
    <property type="entry name" value="NODULATION PROTEIN U"/>
    <property type="match status" value="1"/>
</dbReference>
<dbReference type="InterPro" id="IPR031730">
    <property type="entry name" value="Carbam_trans_C"/>
</dbReference>
<dbReference type="Pfam" id="PF16861">
    <property type="entry name" value="Carbam_trans_C"/>
    <property type="match status" value="1"/>
</dbReference>
<dbReference type="InterPro" id="IPR038152">
    <property type="entry name" value="Carbam_trans_C_sf"/>
</dbReference>
<keyword evidence="5" id="KW-1185">Reference proteome</keyword>
<organism evidence="4 5">
    <name type="scientific">Xanthobacter agilis</name>
    <dbReference type="NCBI Taxonomy" id="47492"/>
    <lineage>
        <taxon>Bacteria</taxon>
        <taxon>Pseudomonadati</taxon>
        <taxon>Pseudomonadota</taxon>
        <taxon>Alphaproteobacteria</taxon>
        <taxon>Hyphomicrobiales</taxon>
        <taxon>Xanthobacteraceae</taxon>
        <taxon>Xanthobacter</taxon>
    </lineage>
</organism>
<dbReference type="EMBL" id="JAUSVY010000001">
    <property type="protein sequence ID" value="MDQ0503395.1"/>
    <property type="molecule type" value="Genomic_DNA"/>
</dbReference>
<evidence type="ECO:0000313" key="4">
    <source>
        <dbReference type="EMBL" id="MDQ0503395.1"/>
    </source>
</evidence>
<evidence type="ECO:0000313" key="5">
    <source>
        <dbReference type="Proteomes" id="UP001241747"/>
    </source>
</evidence>
<comment type="similarity">
    <text evidence="1">Belongs to the NodU/CmcH family.</text>
</comment>
<dbReference type="Pfam" id="PF02543">
    <property type="entry name" value="Carbam_trans_N"/>
    <property type="match status" value="1"/>
</dbReference>
<comment type="caution">
    <text evidence="4">The sequence shown here is derived from an EMBL/GenBank/DDBJ whole genome shotgun (WGS) entry which is preliminary data.</text>
</comment>
<name>A0ABU0L8G1_XANAG</name>
<keyword evidence="4" id="KW-0808">Transferase</keyword>
<dbReference type="Proteomes" id="UP001241747">
    <property type="component" value="Unassembled WGS sequence"/>
</dbReference>
<dbReference type="Gene3D" id="3.90.870.20">
    <property type="entry name" value="Carbamoyltransferase, C-terminal domain"/>
    <property type="match status" value="1"/>
</dbReference>
<dbReference type="PANTHER" id="PTHR34847:SF1">
    <property type="entry name" value="NODULATION PROTEIN U"/>
    <property type="match status" value="1"/>
</dbReference>
<dbReference type="InterPro" id="IPR051338">
    <property type="entry name" value="NodU/CmcH_Carbamoyltrnsfr"/>
</dbReference>
<reference evidence="4 5" key="1">
    <citation type="submission" date="2023-07" db="EMBL/GenBank/DDBJ databases">
        <title>Genomic Encyclopedia of Type Strains, Phase IV (KMG-IV): sequencing the most valuable type-strain genomes for metagenomic binning, comparative biology and taxonomic classification.</title>
        <authorList>
            <person name="Goeker M."/>
        </authorList>
    </citation>
    <scope>NUCLEOTIDE SEQUENCE [LARGE SCALE GENOMIC DNA]</scope>
    <source>
        <strain evidence="4 5">DSM 3770</strain>
    </source>
</reference>
<sequence length="546" mass="60895">MAAVQEERLRRIKNFHDIPTMGLDWLRREIGVEPQDVSVLALAGMPTVPLDRPGWIDVFRRSAKWQGRLRTALGQTPLRLAVERKRAQERLDTYVAMGFRPEAIKVYGHHACHAATAYFGQKERTEPQLVLTVDGGGDGLCASVSIGQNNTLKLLHEVPYPDSFGTLYAVVTYMLGMVPLEHEYKIMGMAPYAAMSGSRRIADRLHTLFRWVDDRSPVWARAPGVPHTLHIQPVLEKLFYEQRFDTIMGGVQLFTEEILCEFVRRAIAETGIRRLCLSGGVFMNVKANKRIMEMEEVDSLFVFPSCGDETNAIGAAYLARAERQGGGSVPALSTMYLGPEWADEEIRADLAEWIERGDIILSQPDAINDAVADLLVEGHVVGRFAGREEFGARSLGNRAILADPRNPDVIREINEMVKSRDFWMPFAASIAAEHADLYLRNPKQVSAPYMILSFDTTGAGAEQLKAGTHPYDRTCRPQVVTQETNADYWDLIQRFASRSGVGGLLNTSLNLHGLPLVHRPRDAVHVLLNSGLNWVAIGPFLVTKPK</sequence>
<proteinExistence type="inferred from homology"/>
<protein>
    <submittedName>
        <fullName evidence="4">Carbamoyltransferase</fullName>
        <ecNumber evidence="4">2.1.3.-</ecNumber>
    </submittedName>
</protein>